<dbReference type="GO" id="GO:0003964">
    <property type="term" value="F:RNA-directed DNA polymerase activity"/>
    <property type="evidence" value="ECO:0007669"/>
    <property type="project" value="UniProtKB-KW"/>
</dbReference>
<evidence type="ECO:0000256" key="7">
    <source>
        <dbReference type="ARBA" id="ARBA00034120"/>
    </source>
</evidence>
<dbReference type="InterPro" id="IPR053543">
    <property type="entry name" value="Bacterial_RT"/>
</dbReference>
<dbReference type="NCBIfam" id="NF038237">
    <property type="entry name" value="retron_Ec67_fus"/>
    <property type="match status" value="1"/>
</dbReference>
<proteinExistence type="inferred from homology"/>
<dbReference type="EC" id="2.7.7.49" evidence="1"/>
<gene>
    <name evidence="10" type="ORF">Q4610_18800</name>
</gene>
<dbReference type="RefSeq" id="WP_304537404.1">
    <property type="nucleotide sequence ID" value="NZ_JAUQOM010000015.1"/>
</dbReference>
<keyword evidence="4" id="KW-0479">Metal-binding</keyword>
<comment type="caution">
    <text evidence="10">The sequence shown here is derived from an EMBL/GenBank/DDBJ whole genome shotgun (WGS) entry which is preliminary data.</text>
</comment>
<evidence type="ECO:0000259" key="9">
    <source>
        <dbReference type="PROSITE" id="PS50878"/>
    </source>
</evidence>
<dbReference type="InterPro" id="IPR000477">
    <property type="entry name" value="RT_dom"/>
</dbReference>
<dbReference type="EMBL" id="JAUQOM010000015">
    <property type="protein sequence ID" value="MDO7837097.1"/>
    <property type="molecule type" value="Genomic_DNA"/>
</dbReference>
<dbReference type="PANTHER" id="PTHR34047:SF7">
    <property type="entry name" value="RNA-DIRECTED DNA POLYMERASE"/>
    <property type="match status" value="1"/>
</dbReference>
<dbReference type="PANTHER" id="PTHR34047">
    <property type="entry name" value="NUCLEAR INTRON MATURASE 1, MITOCHONDRIAL-RELATED"/>
    <property type="match status" value="1"/>
</dbReference>
<organism evidence="10 11">
    <name type="scientific">Sphingobium cyanobacteriorum</name>
    <dbReference type="NCBI Taxonomy" id="3063954"/>
    <lineage>
        <taxon>Bacteria</taxon>
        <taxon>Pseudomonadati</taxon>
        <taxon>Pseudomonadota</taxon>
        <taxon>Alphaproteobacteria</taxon>
        <taxon>Sphingomonadales</taxon>
        <taxon>Sphingomonadaceae</taxon>
        <taxon>Sphingobium</taxon>
    </lineage>
</organism>
<keyword evidence="2" id="KW-0808">Transferase</keyword>
<dbReference type="PROSITE" id="PS50878">
    <property type="entry name" value="RT_POL"/>
    <property type="match status" value="1"/>
</dbReference>
<evidence type="ECO:0000256" key="3">
    <source>
        <dbReference type="ARBA" id="ARBA00022695"/>
    </source>
</evidence>
<dbReference type="CDD" id="cd03487">
    <property type="entry name" value="RT_Bac_retron_II"/>
    <property type="match status" value="1"/>
</dbReference>
<keyword evidence="6 10" id="KW-0695">RNA-directed DNA polymerase</keyword>
<sequence>MSVLAKLKEATTLHEFAALLGYSAKGLAYVLYQLPMEAKYTTFPIKKKDGTDRIIKAPTPELKKLQSHLANLLYACRDEIEKEGFRNSVSHGFRRGHSIITNAKEHKRRRFVFNIDLEDYFPTFHFGRVRGFFLKDKSFALNEKIATLIAQIACDGTALPQGSPCSPIISDLVAQILDMRLVRFAKKHKVTYSRYADDITFSTSQKAFPTAVAVEEPAESGIWVIGEGLAERLKEADFTANPGKSRMHCRGSRQTVTGLVVNAKVNVSAEYFRNAKAMCRTLLSTGRYHTKLLPLEDGQDKAQPDWTTTTNPLLGIIGHIFHVKRSTDRRSEKEQRDDPDATRKLFRSFLFYRYFVAPDRPLIVGEGKTDNVYLREAIKHLPQYHPGMGGFVEGRFELAVRLFRYSNHIHEIMDIGGGSGDLKSIILDYYRLLPKIQHRPMAFPVILVLDNDDGLQHIVSTIKKCFGVTISKQTTAPYYHLTDNLYVVKTPESGDTDTCIEGLFPVDWLNKELNGKVFNPNKKHGAQGEYGKADFADKVVRPNAADIDFSGFAFLLDRIVAAQNHHMAK</sequence>
<dbReference type="Proteomes" id="UP001176471">
    <property type="component" value="Unassembled WGS sequence"/>
</dbReference>
<dbReference type="PRINTS" id="PR00866">
    <property type="entry name" value="RNADNAPOLMS"/>
</dbReference>
<protein>
    <recommendedName>
        <fullName evidence="1">RNA-directed DNA polymerase</fullName>
        <ecNumber evidence="1">2.7.7.49</ecNumber>
    </recommendedName>
</protein>
<evidence type="ECO:0000256" key="4">
    <source>
        <dbReference type="ARBA" id="ARBA00022723"/>
    </source>
</evidence>
<dbReference type="InterPro" id="IPR000123">
    <property type="entry name" value="Reverse_transcriptase_msDNA"/>
</dbReference>
<name>A0ABT8ZSB4_9SPHN</name>
<evidence type="ECO:0000313" key="10">
    <source>
        <dbReference type="EMBL" id="MDO7837097.1"/>
    </source>
</evidence>
<evidence type="ECO:0000313" key="11">
    <source>
        <dbReference type="Proteomes" id="UP001176471"/>
    </source>
</evidence>
<evidence type="ECO:0000256" key="1">
    <source>
        <dbReference type="ARBA" id="ARBA00012493"/>
    </source>
</evidence>
<accession>A0ABT8ZSB4</accession>
<comment type="similarity">
    <text evidence="7">Belongs to the bacterial reverse transcriptase family.</text>
</comment>
<dbReference type="InterPro" id="IPR051083">
    <property type="entry name" value="GrpII_Intron_Splice-Mob/Def"/>
</dbReference>
<evidence type="ECO:0000256" key="8">
    <source>
        <dbReference type="ARBA" id="ARBA00048173"/>
    </source>
</evidence>
<reference evidence="10" key="1">
    <citation type="submission" date="2023-07" db="EMBL/GenBank/DDBJ databases">
        <title>Bacterial whole genome sequence for Sphingobium sp. HBC34.</title>
        <authorList>
            <person name="Le V."/>
            <person name="Ko S.-R."/>
            <person name="Ahn C.-Y."/>
            <person name="Oh H.-M."/>
        </authorList>
    </citation>
    <scope>NUCLEOTIDE SEQUENCE</scope>
    <source>
        <strain evidence="10">HBC34</strain>
    </source>
</reference>
<feature type="domain" description="Reverse transcriptase" evidence="9">
    <location>
        <begin position="1"/>
        <end position="261"/>
    </location>
</feature>
<keyword evidence="11" id="KW-1185">Reference proteome</keyword>
<comment type="catalytic activity">
    <reaction evidence="8">
        <text>DNA(n) + a 2'-deoxyribonucleoside 5'-triphosphate = DNA(n+1) + diphosphate</text>
        <dbReference type="Rhea" id="RHEA:22508"/>
        <dbReference type="Rhea" id="RHEA-COMP:17339"/>
        <dbReference type="Rhea" id="RHEA-COMP:17340"/>
        <dbReference type="ChEBI" id="CHEBI:33019"/>
        <dbReference type="ChEBI" id="CHEBI:61560"/>
        <dbReference type="ChEBI" id="CHEBI:173112"/>
        <dbReference type="EC" id="2.7.7.49"/>
    </reaction>
</comment>
<evidence type="ECO:0000256" key="5">
    <source>
        <dbReference type="ARBA" id="ARBA00022842"/>
    </source>
</evidence>
<keyword evidence="3" id="KW-0548">Nucleotidyltransferase</keyword>
<dbReference type="Pfam" id="PF00078">
    <property type="entry name" value="RVT_1"/>
    <property type="match status" value="1"/>
</dbReference>
<evidence type="ECO:0000256" key="6">
    <source>
        <dbReference type="ARBA" id="ARBA00022918"/>
    </source>
</evidence>
<keyword evidence="5" id="KW-0460">Magnesium</keyword>
<evidence type="ECO:0000256" key="2">
    <source>
        <dbReference type="ARBA" id="ARBA00022679"/>
    </source>
</evidence>